<keyword evidence="1" id="KW-1185">Reference proteome</keyword>
<evidence type="ECO:0000313" key="2">
    <source>
        <dbReference type="WBParaSite" id="Hba_08770"/>
    </source>
</evidence>
<reference evidence="2" key="1">
    <citation type="submission" date="2016-11" db="UniProtKB">
        <authorList>
            <consortium name="WormBaseParasite"/>
        </authorList>
    </citation>
    <scope>IDENTIFICATION</scope>
</reference>
<dbReference type="WBParaSite" id="Hba_08770">
    <property type="protein sequence ID" value="Hba_08770"/>
    <property type="gene ID" value="Hba_08770"/>
</dbReference>
<proteinExistence type="predicted"/>
<accession>A0A1I7WUF3</accession>
<dbReference type="AlphaFoldDB" id="A0A1I7WUF3"/>
<organism evidence="1 2">
    <name type="scientific">Heterorhabditis bacteriophora</name>
    <name type="common">Entomopathogenic nematode worm</name>
    <dbReference type="NCBI Taxonomy" id="37862"/>
    <lineage>
        <taxon>Eukaryota</taxon>
        <taxon>Metazoa</taxon>
        <taxon>Ecdysozoa</taxon>
        <taxon>Nematoda</taxon>
        <taxon>Chromadorea</taxon>
        <taxon>Rhabditida</taxon>
        <taxon>Rhabditina</taxon>
        <taxon>Rhabditomorpha</taxon>
        <taxon>Strongyloidea</taxon>
        <taxon>Heterorhabditidae</taxon>
        <taxon>Heterorhabditis</taxon>
    </lineage>
</organism>
<sequence>MVCNVSINKYNTIFKSLGPYLIMNSYYFFI</sequence>
<name>A0A1I7WUF3_HETBA</name>
<dbReference type="Proteomes" id="UP000095283">
    <property type="component" value="Unplaced"/>
</dbReference>
<protein>
    <submittedName>
        <fullName evidence="2">Uncharacterized protein</fullName>
    </submittedName>
</protein>
<evidence type="ECO:0000313" key="1">
    <source>
        <dbReference type="Proteomes" id="UP000095283"/>
    </source>
</evidence>